<dbReference type="GO" id="GO:0043235">
    <property type="term" value="C:receptor complex"/>
    <property type="evidence" value="ECO:0007669"/>
    <property type="project" value="TreeGrafter"/>
</dbReference>
<dbReference type="InterPro" id="IPR050713">
    <property type="entry name" value="RTP_Phos/Ushers"/>
</dbReference>
<evidence type="ECO:0000313" key="2">
    <source>
        <dbReference type="Proteomes" id="UP000504640"/>
    </source>
</evidence>
<evidence type="ECO:0000256" key="1">
    <source>
        <dbReference type="SAM" id="MobiDB-lite"/>
    </source>
</evidence>
<dbReference type="AlphaFoldDB" id="A0A6J3IQY6"/>
<organism evidence="2 3">
    <name type="scientific">Sapajus apella</name>
    <name type="common">Brown-capped capuchin</name>
    <name type="synonym">Cebus apella</name>
    <dbReference type="NCBI Taxonomy" id="9515"/>
    <lineage>
        <taxon>Eukaryota</taxon>
        <taxon>Metazoa</taxon>
        <taxon>Chordata</taxon>
        <taxon>Craniata</taxon>
        <taxon>Vertebrata</taxon>
        <taxon>Euteleostomi</taxon>
        <taxon>Mammalia</taxon>
        <taxon>Eutheria</taxon>
        <taxon>Euarchontoglires</taxon>
        <taxon>Primates</taxon>
        <taxon>Haplorrhini</taxon>
        <taxon>Platyrrhini</taxon>
        <taxon>Cebidae</taxon>
        <taxon>Cebinae</taxon>
        <taxon>Sapajus</taxon>
    </lineage>
</organism>
<name>A0A6J3IQY6_SAPAP</name>
<feature type="region of interest" description="Disordered" evidence="1">
    <location>
        <begin position="63"/>
        <end position="96"/>
    </location>
</feature>
<dbReference type="Gene3D" id="3.90.190.10">
    <property type="entry name" value="Protein tyrosine phosphatase superfamily"/>
    <property type="match status" value="1"/>
</dbReference>
<evidence type="ECO:0000313" key="3">
    <source>
        <dbReference type="RefSeq" id="XP_032144495.1"/>
    </source>
</evidence>
<dbReference type="PANTHER" id="PTHR46957">
    <property type="entry name" value="CYTOKINE RECEPTOR"/>
    <property type="match status" value="1"/>
</dbReference>
<dbReference type="SUPFAM" id="SSF52799">
    <property type="entry name" value="(Phosphotyrosine protein) phosphatases II"/>
    <property type="match status" value="1"/>
</dbReference>
<dbReference type="RefSeq" id="XP_032144495.1">
    <property type="nucleotide sequence ID" value="XM_032288604.1"/>
</dbReference>
<dbReference type="GeneID" id="116558596"/>
<dbReference type="InterPro" id="IPR029021">
    <property type="entry name" value="Prot-tyrosine_phosphatase-like"/>
</dbReference>
<dbReference type="PANTHER" id="PTHR46957:SF10">
    <property type="entry name" value="PROTEIN TYROSINE PHOSPHATASE, RECEPTOR TYPE, H"/>
    <property type="match status" value="1"/>
</dbReference>
<accession>A0A6J3IQY6</accession>
<keyword evidence="2" id="KW-1185">Reference proteome</keyword>
<protein>
    <submittedName>
        <fullName evidence="3">Receptor-type tyrosine-protein phosphatase V-like isoform X1</fullName>
    </submittedName>
</protein>
<sequence>MLPHTQGGAQDLCFQQAPRQTPPLTRRTHRLIPIHSFRQSYEAKSAHAHQTFFLEFKELKEVGKEQPRLGTEHPPNTTENQYPHVLPYDTSRDRLT</sequence>
<proteinExistence type="predicted"/>
<feature type="region of interest" description="Disordered" evidence="1">
    <location>
        <begin position="1"/>
        <end position="23"/>
    </location>
</feature>
<reference evidence="3" key="1">
    <citation type="submission" date="2025-08" db="UniProtKB">
        <authorList>
            <consortium name="RefSeq"/>
        </authorList>
    </citation>
    <scope>IDENTIFICATION</scope>
    <source>
        <tissue evidence="3">Blood</tissue>
    </source>
</reference>
<dbReference type="Proteomes" id="UP000504640">
    <property type="component" value="Unplaced"/>
</dbReference>
<gene>
    <name evidence="3" type="primary">LOC116558596</name>
</gene>